<organism evidence="1 2">
    <name type="scientific">Holospora undulata HU1</name>
    <dbReference type="NCBI Taxonomy" id="1321371"/>
    <lineage>
        <taxon>Bacteria</taxon>
        <taxon>Pseudomonadati</taxon>
        <taxon>Pseudomonadota</taxon>
        <taxon>Alphaproteobacteria</taxon>
        <taxon>Holosporales</taxon>
        <taxon>Holosporaceae</taxon>
        <taxon>Holospora</taxon>
    </lineage>
</organism>
<evidence type="ECO:0000313" key="2">
    <source>
        <dbReference type="Proteomes" id="UP000026922"/>
    </source>
</evidence>
<dbReference type="AlphaFoldDB" id="A0A061JGR9"/>
<dbReference type="EMBL" id="ARPM03000082">
    <property type="protein sequence ID" value="ETZ05270.1"/>
    <property type="molecule type" value="Genomic_DNA"/>
</dbReference>
<name>A0A061JGR9_9PROT</name>
<protein>
    <submittedName>
        <fullName evidence="1">Uncharacterized protein</fullName>
    </submittedName>
</protein>
<keyword evidence="2" id="KW-1185">Reference proteome</keyword>
<gene>
    <name evidence="1" type="ORF">K737_300295</name>
</gene>
<sequence>MIFLRLLSKDSMIDFQSFINVKCYKNTHVTSSISSDHLFARGFRRNLANYSNGILY</sequence>
<accession>A0A061JGR9</accession>
<comment type="caution">
    <text evidence="1">The sequence shown here is derived from an EMBL/GenBank/DDBJ whole genome shotgun (WGS) entry which is preliminary data.</text>
</comment>
<proteinExistence type="predicted"/>
<dbReference type="Proteomes" id="UP000026922">
    <property type="component" value="Unassembled WGS sequence"/>
</dbReference>
<reference evidence="1 2" key="1">
    <citation type="journal article" date="2013" name="Genome Announc.">
        <title>Draft Genome Sequence of Holospora undulata Strain HU1, a Micronucleus-Specific Symbiont of the Ciliate Paramecium caudatum.</title>
        <authorList>
            <person name="Dohra H."/>
            <person name="Suzuki H."/>
            <person name="Suzuki T."/>
            <person name="Tanaka K."/>
            <person name="Fujishima M."/>
        </authorList>
    </citation>
    <scope>NUCLEOTIDE SEQUENCE [LARGE SCALE GENOMIC DNA]</scope>
    <source>
        <strain evidence="1 2">HU1</strain>
    </source>
</reference>
<evidence type="ECO:0000313" key="1">
    <source>
        <dbReference type="EMBL" id="ETZ05270.1"/>
    </source>
</evidence>